<protein>
    <submittedName>
        <fullName evidence="6">LysR family transcriptional regulator</fullName>
    </submittedName>
</protein>
<dbReference type="SUPFAM" id="SSF46785">
    <property type="entry name" value="Winged helix' DNA-binding domain"/>
    <property type="match status" value="1"/>
</dbReference>
<dbReference type="GO" id="GO:0000976">
    <property type="term" value="F:transcription cis-regulatory region binding"/>
    <property type="evidence" value="ECO:0007669"/>
    <property type="project" value="TreeGrafter"/>
</dbReference>
<keyword evidence="4" id="KW-0804">Transcription</keyword>
<accession>A0A2H4VAJ8</accession>
<dbReference type="InterPro" id="IPR036390">
    <property type="entry name" value="WH_DNA-bd_sf"/>
</dbReference>
<keyword evidence="3" id="KW-0238">DNA-binding</keyword>
<dbReference type="AlphaFoldDB" id="A0A2H4VAJ8"/>
<evidence type="ECO:0000256" key="1">
    <source>
        <dbReference type="ARBA" id="ARBA00009437"/>
    </source>
</evidence>
<evidence type="ECO:0000256" key="4">
    <source>
        <dbReference type="ARBA" id="ARBA00023163"/>
    </source>
</evidence>
<evidence type="ECO:0000313" key="6">
    <source>
        <dbReference type="EMBL" id="AUB55115.1"/>
    </source>
</evidence>
<keyword evidence="2" id="KW-0805">Transcription regulation</keyword>
<feature type="domain" description="HTH lysR-type" evidence="5">
    <location>
        <begin position="20"/>
        <end position="76"/>
    </location>
</feature>
<proteinExistence type="inferred from homology"/>
<organism evidence="6 7">
    <name type="scientific">Methanobacterium subterraneum</name>
    <dbReference type="NCBI Taxonomy" id="59277"/>
    <lineage>
        <taxon>Archaea</taxon>
        <taxon>Methanobacteriati</taxon>
        <taxon>Methanobacteriota</taxon>
        <taxon>Methanomada group</taxon>
        <taxon>Methanobacteria</taxon>
        <taxon>Methanobacteriales</taxon>
        <taxon>Methanobacteriaceae</taxon>
        <taxon>Methanobacterium</taxon>
    </lineage>
</organism>
<evidence type="ECO:0000313" key="7">
    <source>
        <dbReference type="Proteomes" id="UP000232806"/>
    </source>
</evidence>
<dbReference type="RefSeq" id="WP_100905092.1">
    <property type="nucleotide sequence ID" value="NZ_CP017766.1"/>
</dbReference>
<dbReference type="InterPro" id="IPR000847">
    <property type="entry name" value="LysR_HTH_N"/>
</dbReference>
<name>A0A2H4VAJ8_9EURY</name>
<dbReference type="Proteomes" id="UP000232806">
    <property type="component" value="Chromosome"/>
</dbReference>
<evidence type="ECO:0000259" key="5">
    <source>
        <dbReference type="Pfam" id="PF00126"/>
    </source>
</evidence>
<dbReference type="SUPFAM" id="SSF53850">
    <property type="entry name" value="Periplasmic binding protein-like II"/>
    <property type="match status" value="1"/>
</dbReference>
<dbReference type="Pfam" id="PF00126">
    <property type="entry name" value="HTH_1"/>
    <property type="match status" value="1"/>
</dbReference>
<dbReference type="InterPro" id="IPR036388">
    <property type="entry name" value="WH-like_DNA-bd_sf"/>
</dbReference>
<dbReference type="GO" id="GO:0003700">
    <property type="term" value="F:DNA-binding transcription factor activity"/>
    <property type="evidence" value="ECO:0007669"/>
    <property type="project" value="InterPro"/>
</dbReference>
<comment type="similarity">
    <text evidence="1">Belongs to the LysR transcriptional regulatory family.</text>
</comment>
<dbReference type="OrthoDB" id="62169at2157"/>
<dbReference type="GeneID" id="35120566"/>
<dbReference type="PANTHER" id="PTHR30126">
    <property type="entry name" value="HTH-TYPE TRANSCRIPTIONAL REGULATOR"/>
    <property type="match status" value="1"/>
</dbReference>
<sequence length="294" mass="33180">MKFHPRLNLSLNGETFSYRLFDALLEITSTWSQRAAAKRLGISHAVLNRRIRDAEEKMGFKLVETTGAGSGLTPQGVMVLKKYQRYLKRLEERDTPVICGGPISTGLVDVLSRHYGLEAVIHTTDDLSALKMAEMDLVDILLLDDPVHAFMHGLDFVPIARDELVLVSPSDEQLMSIHDLQGRMFVEVIHSAQRLAWNTLDHLRVDYEIVDWCSSPQTALKLINNNEDFLTFINRSFMSPLSNSFTVSDILAEDTSHIISMVIPAKNPELEDFSDFLQGKGQKIIPQLGFRKIN</sequence>
<dbReference type="EMBL" id="CP017766">
    <property type="protein sequence ID" value="AUB55115.1"/>
    <property type="molecule type" value="Genomic_DNA"/>
</dbReference>
<evidence type="ECO:0000256" key="2">
    <source>
        <dbReference type="ARBA" id="ARBA00023015"/>
    </source>
</evidence>
<gene>
    <name evidence="6" type="ORF">BK007_03190</name>
</gene>
<dbReference type="PANTHER" id="PTHR30126:SF40">
    <property type="entry name" value="HTH-TYPE TRANSCRIPTIONAL REGULATOR GLTR"/>
    <property type="match status" value="1"/>
</dbReference>
<reference evidence="6 7" key="1">
    <citation type="submission" date="2016-10" db="EMBL/GenBank/DDBJ databases">
        <title>Comparative genomics between deep and shallow subseafloor isolates.</title>
        <authorList>
            <person name="Ishii S."/>
            <person name="Miller J.R."/>
            <person name="Sutton G."/>
            <person name="Suzuki S."/>
            <person name="Methe B."/>
            <person name="Inagaki F."/>
            <person name="Imachi H."/>
        </authorList>
    </citation>
    <scope>NUCLEOTIDE SEQUENCE [LARGE SCALE GENOMIC DNA]</scope>
    <source>
        <strain evidence="6 7">MO-MB1</strain>
    </source>
</reference>
<evidence type="ECO:0000256" key="3">
    <source>
        <dbReference type="ARBA" id="ARBA00023125"/>
    </source>
</evidence>
<dbReference type="Gene3D" id="1.10.10.10">
    <property type="entry name" value="Winged helix-like DNA-binding domain superfamily/Winged helix DNA-binding domain"/>
    <property type="match status" value="1"/>
</dbReference>